<dbReference type="InterPro" id="IPR002586">
    <property type="entry name" value="CobQ/CobB/MinD/ParA_Nub-bd_dom"/>
</dbReference>
<dbReference type="PANTHER" id="PTHR13696">
    <property type="entry name" value="P-LOOP CONTAINING NUCLEOSIDE TRIPHOSPHATE HYDROLASE"/>
    <property type="match status" value="1"/>
</dbReference>
<dbReference type="SUPFAM" id="SSF52540">
    <property type="entry name" value="P-loop containing nucleoside triphosphate hydrolases"/>
    <property type="match status" value="1"/>
</dbReference>
<evidence type="ECO:0000313" key="2">
    <source>
        <dbReference type="EMBL" id="OUP55947.1"/>
    </source>
</evidence>
<dbReference type="Proteomes" id="UP000195326">
    <property type="component" value="Unassembled WGS sequence"/>
</dbReference>
<evidence type="ECO:0000259" key="1">
    <source>
        <dbReference type="Pfam" id="PF01656"/>
    </source>
</evidence>
<dbReference type="Gene3D" id="3.40.50.300">
    <property type="entry name" value="P-loop containing nucleotide triphosphate hydrolases"/>
    <property type="match status" value="1"/>
</dbReference>
<name>A0A1Y4LGV2_9FIRM</name>
<gene>
    <name evidence="2" type="ORF">B5F15_13635</name>
</gene>
<protein>
    <recommendedName>
        <fullName evidence="1">CobQ/CobB/MinD/ParA nucleotide binding domain-containing protein</fullName>
    </recommendedName>
</protein>
<dbReference type="PANTHER" id="PTHR13696:SF99">
    <property type="entry name" value="COBYRINIC ACID AC-DIAMIDE SYNTHASE"/>
    <property type="match status" value="1"/>
</dbReference>
<feature type="domain" description="CobQ/CobB/MinD/ParA nucleotide binding" evidence="1">
    <location>
        <begin position="106"/>
        <end position="362"/>
    </location>
</feature>
<dbReference type="InterPro" id="IPR050678">
    <property type="entry name" value="DNA_Partitioning_ATPase"/>
</dbReference>
<reference evidence="3" key="1">
    <citation type="submission" date="2017-04" db="EMBL/GenBank/DDBJ databases">
        <title>Function of individual gut microbiota members based on whole genome sequencing of pure cultures obtained from chicken caecum.</title>
        <authorList>
            <person name="Medvecky M."/>
            <person name="Cejkova D."/>
            <person name="Polansky O."/>
            <person name="Karasova D."/>
            <person name="Kubasova T."/>
            <person name="Cizek A."/>
            <person name="Rychlik I."/>
        </authorList>
    </citation>
    <scope>NUCLEOTIDE SEQUENCE [LARGE SCALE GENOMIC DNA]</scope>
    <source>
        <strain evidence="3">An179</strain>
    </source>
</reference>
<accession>A0A1Y4LGV2</accession>
<dbReference type="CDD" id="cd02042">
    <property type="entry name" value="ParAB_family"/>
    <property type="match status" value="1"/>
</dbReference>
<dbReference type="Pfam" id="PF01656">
    <property type="entry name" value="CbiA"/>
    <property type="match status" value="1"/>
</dbReference>
<dbReference type="STRING" id="501571.GCA_900143195_03016"/>
<organism evidence="2 3">
    <name type="scientific">Butyricicoccus pullicaecorum</name>
    <dbReference type="NCBI Taxonomy" id="501571"/>
    <lineage>
        <taxon>Bacteria</taxon>
        <taxon>Bacillati</taxon>
        <taxon>Bacillota</taxon>
        <taxon>Clostridia</taxon>
        <taxon>Eubacteriales</taxon>
        <taxon>Butyricicoccaceae</taxon>
        <taxon>Butyricicoccus</taxon>
    </lineage>
</organism>
<evidence type="ECO:0000313" key="3">
    <source>
        <dbReference type="Proteomes" id="UP000195326"/>
    </source>
</evidence>
<sequence length="390" mass="44526">MKGGVSHPAGCDSGLCPGNPRPFEKGRRKLYFGCGRGFHFVPQWRQSPSAGIIGRISSHSTESVLDSIWKSCYNQKRKSPHKRYDFENIKDGRTEESKTMEVLLFILQKGGVGKTTSAAALASILTQVHKKRVLLVSMDPQRNLDIICGAPIPRGSEQPNMYDVLKGDKHLEDIFVQTDVGTLAPASNLMYQWTGTPLLSLEEYRNLCDNPDALMEQLRARYAQVTDPMQDDTHRLERELKRMAEQDRFDYVIVDSNPDLGYLTTLSLLCWPELKVVIPAFAEESSREAILELYDTIRVLERQDFNRRIEILGFLLTRYENVRIHRHYEKFMQRMAKKMNTRVFSTHIRKCVAVPEAMASKQDIWSYAKSSTAAQDYAAWTDEILQLLGG</sequence>
<comment type="caution">
    <text evidence="2">The sequence shown here is derived from an EMBL/GenBank/DDBJ whole genome shotgun (WGS) entry which is preliminary data.</text>
</comment>
<dbReference type="EMBL" id="NFKL01000022">
    <property type="protein sequence ID" value="OUP55947.1"/>
    <property type="molecule type" value="Genomic_DNA"/>
</dbReference>
<dbReference type="InterPro" id="IPR027417">
    <property type="entry name" value="P-loop_NTPase"/>
</dbReference>
<proteinExistence type="predicted"/>
<dbReference type="AlphaFoldDB" id="A0A1Y4LGV2"/>